<sequence length="67" mass="7696">MFFLFSSFGSGSFVLRRWFDGASVGYFSVEGGAAFYEGKGEWASTKFKNLCWFCARFVIFLYLCKNI</sequence>
<gene>
    <name evidence="1" type="ORF">AXF12_08570</name>
</gene>
<reference evidence="1 2" key="1">
    <citation type="submission" date="2016-02" db="EMBL/GenBank/DDBJ databases">
        <authorList>
            <person name="Holder M.E."/>
            <person name="Ajami N.J."/>
            <person name="Petrosino J.F."/>
        </authorList>
    </citation>
    <scope>NUCLEOTIDE SEQUENCE [LARGE SCALE GENOMIC DNA]</scope>
    <source>
        <strain evidence="1 2">CCUG 32990</strain>
    </source>
</reference>
<protein>
    <recommendedName>
        <fullName evidence="3">Secreted protein</fullName>
    </recommendedName>
</protein>
<dbReference type="Proteomes" id="UP000065822">
    <property type="component" value="Chromosome"/>
</dbReference>
<name>A0ABN4KFB2_9FLAO</name>
<proteinExistence type="predicted"/>
<organism evidence="1 2">
    <name type="scientific">Capnocytophaga haemolytica</name>
    <dbReference type="NCBI Taxonomy" id="45243"/>
    <lineage>
        <taxon>Bacteria</taxon>
        <taxon>Pseudomonadati</taxon>
        <taxon>Bacteroidota</taxon>
        <taxon>Flavobacteriia</taxon>
        <taxon>Flavobacteriales</taxon>
        <taxon>Flavobacteriaceae</taxon>
        <taxon>Capnocytophaga</taxon>
    </lineage>
</organism>
<evidence type="ECO:0008006" key="3">
    <source>
        <dbReference type="Google" id="ProtNLM"/>
    </source>
</evidence>
<keyword evidence="2" id="KW-1185">Reference proteome</keyword>
<accession>A0ABN4KFB2</accession>
<dbReference type="EMBL" id="CP014227">
    <property type="protein sequence ID" value="AMD85559.1"/>
    <property type="molecule type" value="Genomic_DNA"/>
</dbReference>
<evidence type="ECO:0000313" key="2">
    <source>
        <dbReference type="Proteomes" id="UP000065822"/>
    </source>
</evidence>
<evidence type="ECO:0000313" key="1">
    <source>
        <dbReference type="EMBL" id="AMD85559.1"/>
    </source>
</evidence>